<evidence type="ECO:0000313" key="2">
    <source>
        <dbReference type="Proteomes" id="UP000694569"/>
    </source>
</evidence>
<sequence>MRFSDVLSEFALGLMEVEDFLYCPPPGVEVQALFGRSIVNCVSEGVCAVADNFILPTGRRVIFNDTLGQTITITSQEEYEDVKHKLYNRMLILIVSACETNEDEYGIRKYAKPTNLVKNYILLVSGIHFQKELAELLEACHDHSSTCMNFHLKIDFRDPLRIWTYSHGFKVSRGAEEIIPSWENTKIFINYRADSGCKLWHFWGLKNMKCSVQGYPVAFLNNHNPCEQEEVHQIFEVFNKTEELEM</sequence>
<accession>A0A8C5QAC6</accession>
<dbReference type="Ensembl" id="ENSLLET00000035858.1">
    <property type="protein sequence ID" value="ENSLLEP00000034544.1"/>
    <property type="gene ID" value="ENSLLEG00000021845.1"/>
</dbReference>
<reference evidence="1" key="1">
    <citation type="submission" date="2025-08" db="UniProtKB">
        <authorList>
            <consortium name="Ensembl"/>
        </authorList>
    </citation>
    <scope>IDENTIFICATION</scope>
</reference>
<protein>
    <submittedName>
        <fullName evidence="1">Uncharacterized protein</fullName>
    </submittedName>
</protein>
<reference evidence="1" key="2">
    <citation type="submission" date="2025-09" db="UniProtKB">
        <authorList>
            <consortium name="Ensembl"/>
        </authorList>
    </citation>
    <scope>IDENTIFICATION</scope>
</reference>
<evidence type="ECO:0000313" key="1">
    <source>
        <dbReference type="Ensembl" id="ENSLLEP00000034544.1"/>
    </source>
</evidence>
<keyword evidence="2" id="KW-1185">Reference proteome</keyword>
<proteinExistence type="predicted"/>
<dbReference type="Proteomes" id="UP000694569">
    <property type="component" value="Unplaced"/>
</dbReference>
<organism evidence="1 2">
    <name type="scientific">Leptobrachium leishanense</name>
    <name type="common">Leishan spiny toad</name>
    <dbReference type="NCBI Taxonomy" id="445787"/>
    <lineage>
        <taxon>Eukaryota</taxon>
        <taxon>Metazoa</taxon>
        <taxon>Chordata</taxon>
        <taxon>Craniata</taxon>
        <taxon>Vertebrata</taxon>
        <taxon>Euteleostomi</taxon>
        <taxon>Amphibia</taxon>
        <taxon>Batrachia</taxon>
        <taxon>Anura</taxon>
        <taxon>Pelobatoidea</taxon>
        <taxon>Megophryidae</taxon>
        <taxon>Leptobrachium</taxon>
    </lineage>
</organism>
<dbReference type="AlphaFoldDB" id="A0A8C5QAC6"/>
<name>A0A8C5QAC6_9ANUR</name>